<evidence type="ECO:0000256" key="1">
    <source>
        <dbReference type="ARBA" id="ARBA00022723"/>
    </source>
</evidence>
<keyword evidence="2" id="KW-0863">Zinc-finger</keyword>
<dbReference type="Pfam" id="PF01258">
    <property type="entry name" value="zf-dskA_traR"/>
    <property type="match status" value="1"/>
</dbReference>
<accession>A0A6P2SA84</accession>
<evidence type="ECO:0000256" key="3">
    <source>
        <dbReference type="ARBA" id="ARBA00022833"/>
    </source>
</evidence>
<dbReference type="InterPro" id="IPR020460">
    <property type="entry name" value="Znf_C4-type_bac"/>
</dbReference>
<dbReference type="SUPFAM" id="SSF57716">
    <property type="entry name" value="Glucocorticoid receptor-like (DNA-binding domain)"/>
    <property type="match status" value="1"/>
</dbReference>
<dbReference type="RefSeq" id="WP_175026109.1">
    <property type="nucleotide sequence ID" value="NZ_CABVQC010000082.1"/>
</dbReference>
<evidence type="ECO:0000313" key="6">
    <source>
        <dbReference type="EMBL" id="VWC47052.1"/>
    </source>
</evidence>
<keyword evidence="1" id="KW-0479">Metal-binding</keyword>
<dbReference type="InterPro" id="IPR012783">
    <property type="entry name" value="Znf_C4_TraR"/>
</dbReference>
<dbReference type="PRINTS" id="PR00618">
    <property type="entry name" value="DKSAZNFINGER"/>
</dbReference>
<reference evidence="6 7" key="1">
    <citation type="submission" date="2019-09" db="EMBL/GenBank/DDBJ databases">
        <authorList>
            <person name="Depoorter E."/>
        </authorList>
    </citation>
    <scope>NUCLEOTIDE SEQUENCE [LARGE SCALE GENOMIC DNA]</scope>
    <source>
        <strain evidence="6">LMG 13014</strain>
    </source>
</reference>
<feature type="zinc finger region" description="dksA C4-type" evidence="4">
    <location>
        <begin position="35"/>
        <end position="59"/>
    </location>
</feature>
<dbReference type="Gene3D" id="1.20.120.910">
    <property type="entry name" value="DksA, coiled-coil domain"/>
    <property type="match status" value="1"/>
</dbReference>
<dbReference type="NCBIfam" id="TIGR02419">
    <property type="entry name" value="C4_traR_proteo"/>
    <property type="match status" value="1"/>
</dbReference>
<dbReference type="PANTHER" id="PTHR38777">
    <property type="entry name" value="FELS-2 PROPHAGE PROTEIN"/>
    <property type="match status" value="1"/>
</dbReference>
<dbReference type="GO" id="GO:1900378">
    <property type="term" value="P:positive regulation of secondary metabolite biosynthetic process"/>
    <property type="evidence" value="ECO:0007669"/>
    <property type="project" value="TreeGrafter"/>
</dbReference>
<gene>
    <name evidence="6" type="ORF">BLA13014_07368</name>
</gene>
<evidence type="ECO:0000259" key="5">
    <source>
        <dbReference type="Pfam" id="PF01258"/>
    </source>
</evidence>
<name>A0A6P2SA84_9BURK</name>
<dbReference type="PANTHER" id="PTHR38777:SF1">
    <property type="entry name" value="DNAK SUPPRESSOR PROTEIN"/>
    <property type="match status" value="1"/>
</dbReference>
<evidence type="ECO:0000256" key="4">
    <source>
        <dbReference type="PROSITE-ProRule" id="PRU00510"/>
    </source>
</evidence>
<evidence type="ECO:0000256" key="2">
    <source>
        <dbReference type="ARBA" id="ARBA00022771"/>
    </source>
</evidence>
<protein>
    <submittedName>
        <fullName evidence="6">TraR/DksA family transcriptional regulator</fullName>
    </submittedName>
</protein>
<dbReference type="AlphaFoldDB" id="A0A6P2SA84"/>
<feature type="domain" description="Zinc finger DksA/TraR C4-type" evidence="5">
    <location>
        <begin position="32"/>
        <end position="65"/>
    </location>
</feature>
<dbReference type="InterPro" id="IPR000962">
    <property type="entry name" value="Znf_DskA_TraR"/>
</dbReference>
<proteinExistence type="predicted"/>
<dbReference type="PROSITE" id="PS51128">
    <property type="entry name" value="ZF_DKSA_2"/>
    <property type="match status" value="1"/>
</dbReference>
<dbReference type="GO" id="GO:0008270">
    <property type="term" value="F:zinc ion binding"/>
    <property type="evidence" value="ECO:0007669"/>
    <property type="project" value="UniProtKB-KW"/>
</dbReference>
<keyword evidence="3" id="KW-0862">Zinc</keyword>
<dbReference type="EMBL" id="CABVQC010000082">
    <property type="protein sequence ID" value="VWC47052.1"/>
    <property type="molecule type" value="Genomic_DNA"/>
</dbReference>
<evidence type="ECO:0000313" key="7">
    <source>
        <dbReference type="Proteomes" id="UP000494261"/>
    </source>
</evidence>
<dbReference type="Proteomes" id="UP000494261">
    <property type="component" value="Unassembled WGS sequence"/>
</dbReference>
<organism evidence="6 7">
    <name type="scientific">Burkholderia aenigmatica</name>
    <dbReference type="NCBI Taxonomy" id="2015348"/>
    <lineage>
        <taxon>Bacteria</taxon>
        <taxon>Pseudomonadati</taxon>
        <taxon>Pseudomonadota</taxon>
        <taxon>Betaproteobacteria</taxon>
        <taxon>Burkholderiales</taxon>
        <taxon>Burkholderiaceae</taxon>
        <taxon>Burkholderia</taxon>
        <taxon>Burkholderia cepacia complex</taxon>
    </lineage>
</organism>
<sequence length="71" mass="7674">MDIADQASDREMADREFALAARRAARPAGRSASHCLDCGEPIPEGRQQAVPGVTLCVECQTVQEHQGRTHA</sequence>